<dbReference type="Proteomes" id="UP000008022">
    <property type="component" value="Unassembled WGS sequence"/>
</dbReference>
<accession>A0A0E0QT70</accession>
<proteinExistence type="predicted"/>
<evidence type="ECO:0000313" key="2">
    <source>
        <dbReference type="Proteomes" id="UP000008022"/>
    </source>
</evidence>
<dbReference type="HOGENOM" id="CLU_1899636_0_0_1"/>
<name>A0A0E0QT70_ORYRU</name>
<keyword evidence="2" id="KW-1185">Reference proteome</keyword>
<reference evidence="1" key="2">
    <citation type="submission" date="2015-06" db="UniProtKB">
        <authorList>
            <consortium name="EnsemblPlants"/>
        </authorList>
    </citation>
    <scope>IDENTIFICATION</scope>
</reference>
<evidence type="ECO:0000313" key="1">
    <source>
        <dbReference type="EnsemblPlants" id="ORUFI09G16210.1"/>
    </source>
</evidence>
<organism evidence="1 2">
    <name type="scientific">Oryza rufipogon</name>
    <name type="common">Brownbeard rice</name>
    <name type="synonym">Asian wild rice</name>
    <dbReference type="NCBI Taxonomy" id="4529"/>
    <lineage>
        <taxon>Eukaryota</taxon>
        <taxon>Viridiplantae</taxon>
        <taxon>Streptophyta</taxon>
        <taxon>Embryophyta</taxon>
        <taxon>Tracheophyta</taxon>
        <taxon>Spermatophyta</taxon>
        <taxon>Magnoliopsida</taxon>
        <taxon>Liliopsida</taxon>
        <taxon>Poales</taxon>
        <taxon>Poaceae</taxon>
        <taxon>BOP clade</taxon>
        <taxon>Oryzoideae</taxon>
        <taxon>Oryzeae</taxon>
        <taxon>Oryzinae</taxon>
        <taxon>Oryza</taxon>
    </lineage>
</organism>
<reference evidence="2" key="1">
    <citation type="submission" date="2013-06" db="EMBL/GenBank/DDBJ databases">
        <authorList>
            <person name="Zhao Q."/>
        </authorList>
    </citation>
    <scope>NUCLEOTIDE SEQUENCE</scope>
    <source>
        <strain evidence="2">cv. W1943</strain>
    </source>
</reference>
<dbReference type="Gramene" id="ORUFI09G16210.1">
    <property type="protein sequence ID" value="ORUFI09G16210.1"/>
    <property type="gene ID" value="ORUFI09G16210"/>
</dbReference>
<sequence>MFVNLWQSVTTEAILPPFHQLHLSRQPTMIVITLSPSWEHAQQEECTSKIHQRQSVSLIKSATWLERLCLLKLHQFLYEVVRSSPMTLERGVLPIRDSSILQHRLQSMSQALDFNVVINISHASHATPTQMSGK</sequence>
<dbReference type="EnsemblPlants" id="ORUFI09G16210.1">
    <property type="protein sequence ID" value="ORUFI09G16210.1"/>
    <property type="gene ID" value="ORUFI09G16210"/>
</dbReference>
<protein>
    <submittedName>
        <fullName evidence="1">Uncharacterized protein</fullName>
    </submittedName>
</protein>
<dbReference type="AlphaFoldDB" id="A0A0E0QT70"/>